<proteinExistence type="predicted"/>
<reference evidence="2 3" key="1">
    <citation type="submission" date="2019-02" db="EMBL/GenBank/DDBJ databases">
        <title>Shewanella sp. D4-2 isolated from Dokdo Island.</title>
        <authorList>
            <person name="Baek K."/>
        </authorList>
    </citation>
    <scope>NUCLEOTIDE SEQUENCE [LARGE SCALE GENOMIC DNA]</scope>
    <source>
        <strain evidence="2 3">D4-2</strain>
    </source>
</reference>
<sequence>MKTGRVGKFTLALATIVVLIIVFRAGVIPFIDKQLPSISRVIKSEVEKDETPLPDFKAVDDVTQKKLTFFNYFRPLVIEENTMIINERKQIQSILAHLQEGEQLTAAEKLQLDRIAKRYRLAGKDIGIKQLRQLLLKVDTIPVELVLVQAANESGWGSSRFSQKGNNYFGQWCFSKGCGLVPLSRTPGLNHEVAVFDSPKDSVIAYMNNLNNNQAYKMFRSIRADLRAQHIEPTAEELVYGLMHYSERKQAYIDELLDMLRHNKKLLQGTAVNA</sequence>
<dbReference type="OrthoDB" id="9788155at2"/>
<dbReference type="KEGG" id="smai:EXU30_19405"/>
<dbReference type="Gene3D" id="1.10.530.10">
    <property type="match status" value="1"/>
</dbReference>
<feature type="domain" description="Mannosyl-glycoprotein endo-beta-N-acetylglucosamidase-like" evidence="1">
    <location>
        <begin position="139"/>
        <end position="264"/>
    </location>
</feature>
<dbReference type="Proteomes" id="UP000291106">
    <property type="component" value="Chromosome"/>
</dbReference>
<dbReference type="PANTHER" id="PTHR40572:SF1">
    <property type="entry name" value="PROTEIN BAX"/>
    <property type="match status" value="1"/>
</dbReference>
<accession>A0A411PM41</accession>
<dbReference type="GO" id="GO:0004040">
    <property type="term" value="F:amidase activity"/>
    <property type="evidence" value="ECO:0007669"/>
    <property type="project" value="InterPro"/>
</dbReference>
<dbReference type="RefSeq" id="WP_130602863.1">
    <property type="nucleotide sequence ID" value="NZ_CP036200.1"/>
</dbReference>
<evidence type="ECO:0000259" key="1">
    <source>
        <dbReference type="Pfam" id="PF01832"/>
    </source>
</evidence>
<dbReference type="InterPro" id="IPR002901">
    <property type="entry name" value="MGlyc_endo_b_GlcNAc-like_dom"/>
</dbReference>
<protein>
    <submittedName>
        <fullName evidence="2">Glucosaminidase</fullName>
    </submittedName>
</protein>
<dbReference type="InterPro" id="IPR053195">
    <property type="entry name" value="Bax-like"/>
</dbReference>
<evidence type="ECO:0000313" key="3">
    <source>
        <dbReference type="Proteomes" id="UP000291106"/>
    </source>
</evidence>
<dbReference type="AlphaFoldDB" id="A0A411PM41"/>
<evidence type="ECO:0000313" key="2">
    <source>
        <dbReference type="EMBL" id="QBF84596.1"/>
    </source>
</evidence>
<organism evidence="2 3">
    <name type="scientific">Shewanella maritima</name>
    <dbReference type="NCBI Taxonomy" id="2520507"/>
    <lineage>
        <taxon>Bacteria</taxon>
        <taxon>Pseudomonadati</taxon>
        <taxon>Pseudomonadota</taxon>
        <taxon>Gammaproteobacteria</taxon>
        <taxon>Alteromonadales</taxon>
        <taxon>Shewanellaceae</taxon>
        <taxon>Shewanella</taxon>
    </lineage>
</organism>
<gene>
    <name evidence="2" type="ORF">EXU30_19405</name>
</gene>
<keyword evidence="3" id="KW-1185">Reference proteome</keyword>
<dbReference type="PANTHER" id="PTHR40572">
    <property type="entry name" value="PROTEIN BAX"/>
    <property type="match status" value="1"/>
</dbReference>
<dbReference type="Pfam" id="PF01832">
    <property type="entry name" value="Glucosaminidase"/>
    <property type="match status" value="1"/>
</dbReference>
<name>A0A411PM41_9GAMM</name>
<dbReference type="EMBL" id="CP036200">
    <property type="protein sequence ID" value="QBF84596.1"/>
    <property type="molecule type" value="Genomic_DNA"/>
</dbReference>